<dbReference type="Gene3D" id="3.40.50.200">
    <property type="entry name" value="Peptidase S8/S53 domain"/>
    <property type="match status" value="1"/>
</dbReference>
<dbReference type="RefSeq" id="WP_061161878.1">
    <property type="nucleotide sequence ID" value="NZ_FCOI02000013.1"/>
</dbReference>
<dbReference type="InterPro" id="IPR036852">
    <property type="entry name" value="Peptidase_S8/S53_dom_sf"/>
</dbReference>
<dbReference type="GO" id="GO:0004252">
    <property type="term" value="F:serine-type endopeptidase activity"/>
    <property type="evidence" value="ECO:0007669"/>
    <property type="project" value="InterPro"/>
</dbReference>
<dbReference type="STRING" id="1777137.AWB76_04094"/>
<keyword evidence="2" id="KW-1185">Reference proteome</keyword>
<evidence type="ECO:0008006" key="3">
    <source>
        <dbReference type="Google" id="ProtNLM"/>
    </source>
</evidence>
<proteinExistence type="predicted"/>
<sequence>MSPHWEIGTASEGFEPIAPRALASVARIDPYIVWANATHYRDLGGMPRDRIPIAIEMKQGGHTAQQFARTIERNGWQPWIWMSALYRDPPAALESTRFCTAHVTREFYAHLHTDLAGQFERFTEALAIPSHVDARIERVPADHAPTREGLGNAIVGVCDEDVAFTHPRFSEDASGTRTRFQCFWNQNDAADSAAGLGYGSELLKPQMDALLNEARAHAEAAHAAGGARIYGFAPDGDSPQPRADHDTPLPMIGVQLKRRYRTMRDAFGPCPDAEVLDAVRYVVQRAQDIGGAACHALVSLHAGNVAWQQDGSSLIESALDELMDTGACSVVLPSGNLELSRCRAALTIADGAESALRWPVRAHAASPSLAEIWLSSDDDAPGVDVQIVPPDGVASAWFTLGDIGRYTRGGEPICTVVHLGRGARGAGHMILVALAPTAARGGMRRATAGEWLIRLRNRAPAVVTAYAWMQCDESSGATPGAEA</sequence>
<protein>
    <recommendedName>
        <fullName evidence="3">Peptidase S8/S53 domain-containing protein</fullName>
    </recommendedName>
</protein>
<dbReference type="Proteomes" id="UP000054624">
    <property type="component" value="Unassembled WGS sequence"/>
</dbReference>
<dbReference type="GO" id="GO:0006508">
    <property type="term" value="P:proteolysis"/>
    <property type="evidence" value="ECO:0007669"/>
    <property type="project" value="InterPro"/>
</dbReference>
<gene>
    <name evidence="1" type="ORF">AWB76_04094</name>
</gene>
<dbReference type="EMBL" id="FCOI02000013">
    <property type="protein sequence ID" value="SAK68367.1"/>
    <property type="molecule type" value="Genomic_DNA"/>
</dbReference>
<evidence type="ECO:0000313" key="1">
    <source>
        <dbReference type="EMBL" id="SAK68367.1"/>
    </source>
</evidence>
<dbReference type="OrthoDB" id="9813435at2"/>
<dbReference type="AlphaFoldDB" id="A0A158BGA1"/>
<evidence type="ECO:0000313" key="2">
    <source>
        <dbReference type="Proteomes" id="UP000054624"/>
    </source>
</evidence>
<reference evidence="2" key="1">
    <citation type="submission" date="2016-01" db="EMBL/GenBank/DDBJ databases">
        <authorList>
            <person name="Peeters Charlotte."/>
        </authorList>
    </citation>
    <scope>NUCLEOTIDE SEQUENCE [LARGE SCALE GENOMIC DNA]</scope>
</reference>
<dbReference type="Gene3D" id="2.60.120.1290">
    <property type="match status" value="1"/>
</dbReference>
<name>A0A158BGA1_9BURK</name>
<organism evidence="1 2">
    <name type="scientific">Caballeronia temeraria</name>
    <dbReference type="NCBI Taxonomy" id="1777137"/>
    <lineage>
        <taxon>Bacteria</taxon>
        <taxon>Pseudomonadati</taxon>
        <taxon>Pseudomonadota</taxon>
        <taxon>Betaproteobacteria</taxon>
        <taxon>Burkholderiales</taxon>
        <taxon>Burkholderiaceae</taxon>
        <taxon>Caballeronia</taxon>
    </lineage>
</organism>
<accession>A0A158BGA1</accession>